<dbReference type="Proteomes" id="UP000759537">
    <property type="component" value="Unassembled WGS sequence"/>
</dbReference>
<evidence type="ECO:0000313" key="3">
    <source>
        <dbReference type="EMBL" id="KAF8481912.1"/>
    </source>
</evidence>
<dbReference type="OrthoDB" id="3258282at2759"/>
<evidence type="ECO:0000313" key="4">
    <source>
        <dbReference type="Proteomes" id="UP000759537"/>
    </source>
</evidence>
<feature type="compositionally biased region" description="Polar residues" evidence="2">
    <location>
        <begin position="177"/>
        <end position="192"/>
    </location>
</feature>
<keyword evidence="4" id="KW-1185">Reference proteome</keyword>
<evidence type="ECO:0000256" key="2">
    <source>
        <dbReference type="SAM" id="MobiDB-lite"/>
    </source>
</evidence>
<feature type="compositionally biased region" description="Polar residues" evidence="2">
    <location>
        <begin position="147"/>
        <end position="169"/>
    </location>
</feature>
<accession>A0A9P5TA63</accession>
<reference evidence="3" key="1">
    <citation type="submission" date="2019-10" db="EMBL/GenBank/DDBJ databases">
        <authorList>
            <consortium name="DOE Joint Genome Institute"/>
            <person name="Kuo A."/>
            <person name="Miyauchi S."/>
            <person name="Kiss E."/>
            <person name="Drula E."/>
            <person name="Kohler A."/>
            <person name="Sanchez-Garcia M."/>
            <person name="Andreopoulos B."/>
            <person name="Barry K.W."/>
            <person name="Bonito G."/>
            <person name="Buee M."/>
            <person name="Carver A."/>
            <person name="Chen C."/>
            <person name="Cichocki N."/>
            <person name="Clum A."/>
            <person name="Culley D."/>
            <person name="Crous P.W."/>
            <person name="Fauchery L."/>
            <person name="Girlanda M."/>
            <person name="Hayes R."/>
            <person name="Keri Z."/>
            <person name="LaButti K."/>
            <person name="Lipzen A."/>
            <person name="Lombard V."/>
            <person name="Magnuson J."/>
            <person name="Maillard F."/>
            <person name="Morin E."/>
            <person name="Murat C."/>
            <person name="Nolan M."/>
            <person name="Ohm R."/>
            <person name="Pangilinan J."/>
            <person name="Pereira M."/>
            <person name="Perotto S."/>
            <person name="Peter M."/>
            <person name="Riley R."/>
            <person name="Sitrit Y."/>
            <person name="Stielow B."/>
            <person name="Szollosi G."/>
            <person name="Zifcakova L."/>
            <person name="Stursova M."/>
            <person name="Spatafora J.W."/>
            <person name="Tedersoo L."/>
            <person name="Vaario L.-M."/>
            <person name="Yamada A."/>
            <person name="Yan M."/>
            <person name="Wang P."/>
            <person name="Xu J."/>
            <person name="Bruns T."/>
            <person name="Baldrian P."/>
            <person name="Vilgalys R."/>
            <person name="Henrissat B."/>
            <person name="Grigoriev I.V."/>
            <person name="Hibbett D."/>
            <person name="Nagy L.G."/>
            <person name="Martin F.M."/>
        </authorList>
    </citation>
    <scope>NUCLEOTIDE SEQUENCE</scope>
    <source>
        <strain evidence="3">Prilba</strain>
    </source>
</reference>
<dbReference type="EMBL" id="WHVB01000006">
    <property type="protein sequence ID" value="KAF8481912.1"/>
    <property type="molecule type" value="Genomic_DNA"/>
</dbReference>
<feature type="compositionally biased region" description="Basic and acidic residues" evidence="2">
    <location>
        <begin position="131"/>
        <end position="146"/>
    </location>
</feature>
<evidence type="ECO:0000256" key="1">
    <source>
        <dbReference type="SAM" id="Coils"/>
    </source>
</evidence>
<feature type="coiled-coil region" evidence="1">
    <location>
        <begin position="458"/>
        <end position="489"/>
    </location>
</feature>
<feature type="compositionally biased region" description="Polar residues" evidence="2">
    <location>
        <begin position="200"/>
        <end position="209"/>
    </location>
</feature>
<reference evidence="3" key="2">
    <citation type="journal article" date="2020" name="Nat. Commun.">
        <title>Large-scale genome sequencing of mycorrhizal fungi provides insights into the early evolution of symbiotic traits.</title>
        <authorList>
            <person name="Miyauchi S."/>
            <person name="Kiss E."/>
            <person name="Kuo A."/>
            <person name="Drula E."/>
            <person name="Kohler A."/>
            <person name="Sanchez-Garcia M."/>
            <person name="Morin E."/>
            <person name="Andreopoulos B."/>
            <person name="Barry K.W."/>
            <person name="Bonito G."/>
            <person name="Buee M."/>
            <person name="Carver A."/>
            <person name="Chen C."/>
            <person name="Cichocki N."/>
            <person name="Clum A."/>
            <person name="Culley D."/>
            <person name="Crous P.W."/>
            <person name="Fauchery L."/>
            <person name="Girlanda M."/>
            <person name="Hayes R.D."/>
            <person name="Keri Z."/>
            <person name="LaButti K."/>
            <person name="Lipzen A."/>
            <person name="Lombard V."/>
            <person name="Magnuson J."/>
            <person name="Maillard F."/>
            <person name="Murat C."/>
            <person name="Nolan M."/>
            <person name="Ohm R.A."/>
            <person name="Pangilinan J."/>
            <person name="Pereira M.F."/>
            <person name="Perotto S."/>
            <person name="Peter M."/>
            <person name="Pfister S."/>
            <person name="Riley R."/>
            <person name="Sitrit Y."/>
            <person name="Stielow J.B."/>
            <person name="Szollosi G."/>
            <person name="Zifcakova L."/>
            <person name="Stursova M."/>
            <person name="Spatafora J.W."/>
            <person name="Tedersoo L."/>
            <person name="Vaario L.M."/>
            <person name="Yamada A."/>
            <person name="Yan M."/>
            <person name="Wang P."/>
            <person name="Xu J."/>
            <person name="Bruns T."/>
            <person name="Baldrian P."/>
            <person name="Vilgalys R."/>
            <person name="Dunand C."/>
            <person name="Henrissat B."/>
            <person name="Grigoriev I.V."/>
            <person name="Hibbett D."/>
            <person name="Nagy L.G."/>
            <person name="Martin F.M."/>
        </authorList>
    </citation>
    <scope>NUCLEOTIDE SEQUENCE</scope>
    <source>
        <strain evidence="3">Prilba</strain>
    </source>
</reference>
<sequence>MSSAPIDHAALSYFQTSPVRGQLEPYEPQSKTGWRYLQCTDTPNELKVLLPPKTAMLYSQLLQYESSELERGRAADWDRILHMRHLKDRMIRKCQRLSRMTHTPGTVPAAFRIVHAPLDFRLKEMERWLRDQESRGKSTKEVRRQPSAETTNTQSQASNSAYAHAQSSRGPRPPRVPTSSAPPQRGSSTRTPGSIRRHGSGSTRSSNYVDSRASAESPRQRPSVHPQAAPPRNNYLSPVVEERTESPAPSTILTNPYGETPERAAEEGAFPTTAEMRADVVSPDPLPHLYRPPSMLAPMGEFAAAMMTGYPEPVMESAQPPLMHGVPEPFAESFLPIEPVAPGMPEPVLSTVPDQPIAGPPRTLVRRRSSLRQNGGRSSANGTPKMVSWAMDRDWADYLTKFDHVVYAAEFAGSELEEARKRFQEEISGLQNVRLAITSALERLRLESDTLQREDTALRAHEERMAATFERLKEKEANYKERVQAVVEESKRAVIAADNRRESAAVS</sequence>
<gene>
    <name evidence="3" type="ORF">DFH94DRAFT_733847</name>
</gene>
<protein>
    <submittedName>
        <fullName evidence="3">Uncharacterized protein</fullName>
    </submittedName>
</protein>
<keyword evidence="1" id="KW-0175">Coiled coil</keyword>
<name>A0A9P5TA63_9AGAM</name>
<proteinExistence type="predicted"/>
<feature type="region of interest" description="Disordered" evidence="2">
    <location>
        <begin position="131"/>
        <end position="234"/>
    </location>
</feature>
<comment type="caution">
    <text evidence="3">The sequence shown here is derived from an EMBL/GenBank/DDBJ whole genome shotgun (WGS) entry which is preliminary data.</text>
</comment>
<feature type="region of interest" description="Disordered" evidence="2">
    <location>
        <begin position="239"/>
        <end position="258"/>
    </location>
</feature>
<organism evidence="3 4">
    <name type="scientific">Russula ochroleuca</name>
    <dbReference type="NCBI Taxonomy" id="152965"/>
    <lineage>
        <taxon>Eukaryota</taxon>
        <taxon>Fungi</taxon>
        <taxon>Dikarya</taxon>
        <taxon>Basidiomycota</taxon>
        <taxon>Agaricomycotina</taxon>
        <taxon>Agaricomycetes</taxon>
        <taxon>Russulales</taxon>
        <taxon>Russulaceae</taxon>
        <taxon>Russula</taxon>
    </lineage>
</organism>
<dbReference type="AlphaFoldDB" id="A0A9P5TA63"/>